<dbReference type="InterPro" id="IPR029063">
    <property type="entry name" value="SAM-dependent_MTases_sf"/>
</dbReference>
<dbReference type="SUPFAM" id="SSF53335">
    <property type="entry name" value="S-adenosyl-L-methionine-dependent methyltransferases"/>
    <property type="match status" value="1"/>
</dbReference>
<name>A0A0F9G2J1_9ZZZZ</name>
<organism evidence="2">
    <name type="scientific">marine sediment metagenome</name>
    <dbReference type="NCBI Taxonomy" id="412755"/>
    <lineage>
        <taxon>unclassified sequences</taxon>
        <taxon>metagenomes</taxon>
        <taxon>ecological metagenomes</taxon>
    </lineage>
</organism>
<sequence>MCGSKKKLISLINVGYTGVLGPALVKCRNDIDYVLSFNPLYKSFDTRKHRHLQLAVSNIPGIKNFNIFKKRNCSSLFDLDKNVLPHRQKDPSDLDIEKIVKVNCIRLDKILDLLKPTFNFLMVDAQGSDLSVIKSLGKHIEHIWCIQLEVFFTSFYYGAPMVDEVLKYMESIGNFRLLGNMRKPNPLFGDFIFINGEAPREFIDIIGKAYNCEISLV</sequence>
<dbReference type="InterPro" id="IPR006342">
    <property type="entry name" value="FkbM_mtfrase"/>
</dbReference>
<evidence type="ECO:0000313" key="2">
    <source>
        <dbReference type="EMBL" id="KKL92914.1"/>
    </source>
</evidence>
<comment type="caution">
    <text evidence="2">The sequence shown here is derived from an EMBL/GenBank/DDBJ whole genome shotgun (WGS) entry which is preliminary data.</text>
</comment>
<accession>A0A0F9G2J1</accession>
<evidence type="ECO:0000259" key="1">
    <source>
        <dbReference type="Pfam" id="PF05050"/>
    </source>
</evidence>
<gene>
    <name evidence="2" type="ORF">LCGC14_1879930</name>
</gene>
<proteinExistence type="predicted"/>
<dbReference type="Pfam" id="PF05050">
    <property type="entry name" value="Methyltransf_21"/>
    <property type="match status" value="1"/>
</dbReference>
<dbReference type="Gene3D" id="3.40.50.150">
    <property type="entry name" value="Vaccinia Virus protein VP39"/>
    <property type="match status" value="1"/>
</dbReference>
<reference evidence="2" key="1">
    <citation type="journal article" date="2015" name="Nature">
        <title>Complex archaea that bridge the gap between prokaryotes and eukaryotes.</title>
        <authorList>
            <person name="Spang A."/>
            <person name="Saw J.H."/>
            <person name="Jorgensen S.L."/>
            <person name="Zaremba-Niedzwiedzka K."/>
            <person name="Martijn J."/>
            <person name="Lind A.E."/>
            <person name="van Eijk R."/>
            <person name="Schleper C."/>
            <person name="Guy L."/>
            <person name="Ettema T.J."/>
        </authorList>
    </citation>
    <scope>NUCLEOTIDE SEQUENCE</scope>
</reference>
<dbReference type="EMBL" id="LAZR01019337">
    <property type="protein sequence ID" value="KKL92914.1"/>
    <property type="molecule type" value="Genomic_DNA"/>
</dbReference>
<dbReference type="AlphaFoldDB" id="A0A0F9G2J1"/>
<protein>
    <recommendedName>
        <fullName evidence="1">Methyltransferase FkbM domain-containing protein</fullName>
    </recommendedName>
</protein>
<feature type="domain" description="Methyltransferase FkbM" evidence="1">
    <location>
        <begin position="32"/>
        <end position="173"/>
    </location>
</feature>